<reference evidence="10" key="1">
    <citation type="journal article" date="2017" name="Nat. Ecol. Evol.">
        <title>Genome expansion and lineage-specific genetic innovations in the forest pathogenic fungi Armillaria.</title>
        <authorList>
            <person name="Sipos G."/>
            <person name="Prasanna A.N."/>
            <person name="Walter M.C."/>
            <person name="O'Connor E."/>
            <person name="Balint B."/>
            <person name="Krizsan K."/>
            <person name="Kiss B."/>
            <person name="Hess J."/>
            <person name="Varga T."/>
            <person name="Slot J."/>
            <person name="Riley R."/>
            <person name="Boka B."/>
            <person name="Rigling D."/>
            <person name="Barry K."/>
            <person name="Lee J."/>
            <person name="Mihaltcheva S."/>
            <person name="LaButti K."/>
            <person name="Lipzen A."/>
            <person name="Waldron R."/>
            <person name="Moloney N.M."/>
            <person name="Sperisen C."/>
            <person name="Kredics L."/>
            <person name="Vagvoelgyi C."/>
            <person name="Patrignani A."/>
            <person name="Fitzpatrick D."/>
            <person name="Nagy I."/>
            <person name="Doyle S."/>
            <person name="Anderson J.B."/>
            <person name="Grigoriev I.V."/>
            <person name="Gueldener U."/>
            <person name="Muensterkoetter M."/>
            <person name="Nagy L.G."/>
        </authorList>
    </citation>
    <scope>NUCLEOTIDE SEQUENCE [LARGE SCALE GENOMIC DNA]</scope>
    <source>
        <strain evidence="10">C18/9</strain>
    </source>
</reference>
<evidence type="ECO:0000256" key="4">
    <source>
        <dbReference type="ARBA" id="ARBA00022776"/>
    </source>
</evidence>
<dbReference type="Proteomes" id="UP000219338">
    <property type="component" value="Unassembled WGS sequence"/>
</dbReference>
<evidence type="ECO:0000313" key="9">
    <source>
        <dbReference type="EMBL" id="SJL02862.1"/>
    </source>
</evidence>
<protein>
    <submittedName>
        <fullName evidence="9">Uncharacterized protein</fullName>
    </submittedName>
</protein>
<keyword evidence="6" id="KW-0539">Nucleus</keyword>
<feature type="region of interest" description="Disordered" evidence="8">
    <location>
        <begin position="299"/>
        <end position="323"/>
    </location>
</feature>
<keyword evidence="5" id="KW-0159">Chromosome partition</keyword>
<dbReference type="GO" id="GO:0005634">
    <property type="term" value="C:nucleus"/>
    <property type="evidence" value="ECO:0007669"/>
    <property type="project" value="UniProtKB-SubCell"/>
</dbReference>
<organism evidence="9 10">
    <name type="scientific">Armillaria ostoyae</name>
    <name type="common">Armillaria root rot fungus</name>
    <dbReference type="NCBI Taxonomy" id="47428"/>
    <lineage>
        <taxon>Eukaryota</taxon>
        <taxon>Fungi</taxon>
        <taxon>Dikarya</taxon>
        <taxon>Basidiomycota</taxon>
        <taxon>Agaricomycotina</taxon>
        <taxon>Agaricomycetes</taxon>
        <taxon>Agaricomycetidae</taxon>
        <taxon>Agaricales</taxon>
        <taxon>Marasmiineae</taxon>
        <taxon>Physalacriaceae</taxon>
        <taxon>Armillaria</taxon>
    </lineage>
</organism>
<keyword evidence="4" id="KW-0498">Mitosis</keyword>
<dbReference type="GO" id="GO:0051301">
    <property type="term" value="P:cell division"/>
    <property type="evidence" value="ECO:0007669"/>
    <property type="project" value="UniProtKB-KW"/>
</dbReference>
<name>A0A284R2D5_ARMOS</name>
<evidence type="ECO:0000256" key="8">
    <source>
        <dbReference type="SAM" id="MobiDB-lite"/>
    </source>
</evidence>
<keyword evidence="7" id="KW-0131">Cell cycle</keyword>
<keyword evidence="3" id="KW-0132">Cell division</keyword>
<accession>A0A284R2D5</accession>
<sequence length="1147" mass="126930">MTTRTASLTDCNPRPTKRQRRDSAFKVTVDVCGNDLAPSTAPGSVCLTPLPPSLLLVSLPSILIHPPTHRYHAQSLCLSLLALRRCLNLPNLTPEVECRAWTALVEVGMLVIGGGFSQNDDHLWARGIEIEVENAANKALNIAQKHPTLRLYRPHVTCLTTRLLHWQHKSKSALTLLRRLLNSFLPSDPPHTIYAAHLTFISHLITSSSSSSISSPKETKAPFSALQALADLADKNRHSSIKSYALVLKLRTLVSSNLWESVDDALRAAEEDLGIDCTSGQACGETALGKQVLSSIANTPRSQEGPIAGSPKQPSTPTPPPMPKFADKLAEIMAIHTLIIGVVFHTFVGNFTRASTRLTLLHMLMDSGLLITSGSGVVKITFSDPPSPPLLIQTTHPRILFILAYLVSAISRKDPVGRKPKRKIFAVEGLAVWEREMRKELVLPPWASIDDVEQMNLTMARLKCDLLCELISVHVMRSEIPFAEKHLAALTAHARTKGLFDALAARIMLHHAHLAHTKGDMQIAGDYYRAAAYLAEDGPARDDYVRTSARAGEVALRIGVWARGEQDEDSWEAITQDGLSVIDDCQTQGGTLKSIGTLIDACLSSEILKAKNLLRSAMSGTTDSKDNHLRALTLALLTPHFMHTAMEHAMTMLVTCEQLASGMGAGSVKGAKNTTGADTVGNGPLRLWIAERNLEIHRRRGDVARAEKQEAAIEALRNVVHSKAGSCAFAVHKYDPALMPTIFLLNQHLPLMIMTYDYDWVIPKIPPSIPAASPQPIVPQELIDIIIDYLYNDTHSLRACALVSSSWSGRSQQHLFSRIILAGRPWPDKPKSRTAAELFLRLIESAPHISSFVRHLEIVEGDIFEYDRWLGRSIPVLDRILPALTNLRTLHINFSGVLWSDVPGIQTSFISASKLPDLHKGSNVAEICLVNVTTCTLIHGSVPRSVRIPVETLSLSLESNELWRLSSSLANPSLVLQLSGLRKLRINILYSREMKIVSKLLERLYLPSLQAIEIQLEALHSADASHLPDISRFRHIRLTLTPEGLRCESEEWISASIAARCWERLLMNFRENAIETVTLILPKIHPNRFPEAERMHWVALDAALTRADMSHLRRVYLEDESSQGMGYRDAVIKDILPNLYERGLLVF</sequence>
<gene>
    <name evidence="9" type="ORF">ARMOST_06202</name>
</gene>
<dbReference type="GO" id="GO:0007064">
    <property type="term" value="P:mitotic sister chromatid cohesion"/>
    <property type="evidence" value="ECO:0007669"/>
    <property type="project" value="InterPro"/>
</dbReference>
<evidence type="ECO:0000256" key="6">
    <source>
        <dbReference type="ARBA" id="ARBA00023242"/>
    </source>
</evidence>
<feature type="region of interest" description="Disordered" evidence="8">
    <location>
        <begin position="1"/>
        <end position="22"/>
    </location>
</feature>
<dbReference type="EMBL" id="FUEG01000004">
    <property type="protein sequence ID" value="SJL02862.1"/>
    <property type="molecule type" value="Genomic_DNA"/>
</dbReference>
<dbReference type="InterPro" id="IPR019440">
    <property type="entry name" value="MAU2"/>
</dbReference>
<evidence type="ECO:0000313" key="10">
    <source>
        <dbReference type="Proteomes" id="UP000219338"/>
    </source>
</evidence>
<evidence type="ECO:0000256" key="2">
    <source>
        <dbReference type="ARBA" id="ARBA00008585"/>
    </source>
</evidence>
<proteinExistence type="inferred from homology"/>
<evidence type="ECO:0000256" key="5">
    <source>
        <dbReference type="ARBA" id="ARBA00022829"/>
    </source>
</evidence>
<keyword evidence="10" id="KW-1185">Reference proteome</keyword>
<evidence type="ECO:0000256" key="1">
    <source>
        <dbReference type="ARBA" id="ARBA00004123"/>
    </source>
</evidence>
<dbReference type="AlphaFoldDB" id="A0A284R2D5"/>
<dbReference type="GO" id="GO:0007059">
    <property type="term" value="P:chromosome segregation"/>
    <property type="evidence" value="ECO:0007669"/>
    <property type="project" value="UniProtKB-KW"/>
</dbReference>
<feature type="compositionally biased region" description="Polar residues" evidence="8">
    <location>
        <begin position="1"/>
        <end position="10"/>
    </location>
</feature>
<dbReference type="Pfam" id="PF10345">
    <property type="entry name" value="Cohesin_load"/>
    <property type="match status" value="1"/>
</dbReference>
<feature type="compositionally biased region" description="Pro residues" evidence="8">
    <location>
        <begin position="314"/>
        <end position="323"/>
    </location>
</feature>
<evidence type="ECO:0000256" key="7">
    <source>
        <dbReference type="ARBA" id="ARBA00023306"/>
    </source>
</evidence>
<dbReference type="OMA" id="WHEVEEC"/>
<comment type="subcellular location">
    <subcellularLocation>
        <location evidence="1">Nucleus</location>
    </subcellularLocation>
</comment>
<evidence type="ECO:0000256" key="3">
    <source>
        <dbReference type="ARBA" id="ARBA00022618"/>
    </source>
</evidence>
<dbReference type="OrthoDB" id="5565328at2759"/>
<comment type="similarity">
    <text evidence="2">Belongs to the SCC4/mau-2 family.</text>
</comment>
<dbReference type="PANTHER" id="PTHR21394">
    <property type="entry name" value="MAU2 CHROMATID COHESION FACTOR HOMOLOG"/>
    <property type="match status" value="1"/>
</dbReference>